<dbReference type="AlphaFoldDB" id="D1AHW5"/>
<dbReference type="SUPFAM" id="SSF52540">
    <property type="entry name" value="P-loop containing nucleoside triphosphate hydrolases"/>
    <property type="match status" value="2"/>
</dbReference>
<dbReference type="PROSITE" id="PS00211">
    <property type="entry name" value="ABC_TRANSPORTER_1"/>
    <property type="match status" value="1"/>
</dbReference>
<evidence type="ECO:0000259" key="9">
    <source>
        <dbReference type="PROSITE" id="PS50893"/>
    </source>
</evidence>
<dbReference type="InterPro" id="IPR050107">
    <property type="entry name" value="ABC_carbohydrate_import_ATPase"/>
</dbReference>
<keyword evidence="11" id="KW-1185">Reference proteome</keyword>
<dbReference type="InterPro" id="IPR017871">
    <property type="entry name" value="ABC_transporter-like_CS"/>
</dbReference>
<dbReference type="InterPro" id="IPR003439">
    <property type="entry name" value="ABC_transporter-like_ATP-bd"/>
</dbReference>
<keyword evidence="6" id="KW-0067">ATP-binding</keyword>
<dbReference type="GO" id="GO:0005524">
    <property type="term" value="F:ATP binding"/>
    <property type="evidence" value="ECO:0007669"/>
    <property type="project" value="UniProtKB-KW"/>
</dbReference>
<dbReference type="InterPro" id="IPR027417">
    <property type="entry name" value="P-loop_NTPase"/>
</dbReference>
<dbReference type="CDD" id="cd03215">
    <property type="entry name" value="ABC_Carb_Monos_II"/>
    <property type="match status" value="1"/>
</dbReference>
<dbReference type="PANTHER" id="PTHR43790:SF9">
    <property type="entry name" value="GALACTOFURANOSE TRANSPORTER ATP-BINDING PROTEIN YTFR"/>
    <property type="match status" value="1"/>
</dbReference>
<dbReference type="STRING" id="526218.Sterm_1487"/>
<evidence type="ECO:0000256" key="4">
    <source>
        <dbReference type="ARBA" id="ARBA00022737"/>
    </source>
</evidence>
<dbReference type="GO" id="GO:0005886">
    <property type="term" value="C:plasma membrane"/>
    <property type="evidence" value="ECO:0007669"/>
    <property type="project" value="UniProtKB-SubCell"/>
</dbReference>
<dbReference type="PROSITE" id="PS50893">
    <property type="entry name" value="ABC_TRANSPORTER_2"/>
    <property type="match status" value="2"/>
</dbReference>
<organism evidence="10 11">
    <name type="scientific">Sebaldella termitidis (strain ATCC 33386 / NCTC 11300)</name>
    <dbReference type="NCBI Taxonomy" id="526218"/>
    <lineage>
        <taxon>Bacteria</taxon>
        <taxon>Fusobacteriati</taxon>
        <taxon>Fusobacteriota</taxon>
        <taxon>Fusobacteriia</taxon>
        <taxon>Fusobacteriales</taxon>
        <taxon>Leptotrichiaceae</taxon>
        <taxon>Sebaldella</taxon>
    </lineage>
</organism>
<protein>
    <submittedName>
        <fullName evidence="10">ABC transporter related protein</fullName>
    </submittedName>
</protein>
<keyword evidence="4" id="KW-0677">Repeat</keyword>
<dbReference type="EMBL" id="CP001739">
    <property type="protein sequence ID" value="ACZ08349.1"/>
    <property type="molecule type" value="Genomic_DNA"/>
</dbReference>
<keyword evidence="3" id="KW-1003">Cell membrane</keyword>
<dbReference type="eggNOG" id="COG1129">
    <property type="taxonomic scope" value="Bacteria"/>
</dbReference>
<accession>D1AHW5</accession>
<reference evidence="11" key="1">
    <citation type="submission" date="2009-09" db="EMBL/GenBank/DDBJ databases">
        <title>The complete chromosome of Sebaldella termitidis ATCC 33386.</title>
        <authorList>
            <consortium name="US DOE Joint Genome Institute (JGI-PGF)"/>
            <person name="Lucas S."/>
            <person name="Copeland A."/>
            <person name="Lapidus A."/>
            <person name="Glavina del Rio T."/>
            <person name="Dalin E."/>
            <person name="Tice H."/>
            <person name="Bruce D."/>
            <person name="Goodwin L."/>
            <person name="Pitluck S."/>
            <person name="Kyrpides N."/>
            <person name="Mavromatis K."/>
            <person name="Ivanova N."/>
            <person name="Mikhailova N."/>
            <person name="Sims D."/>
            <person name="Meincke L."/>
            <person name="Brettin T."/>
            <person name="Detter J.C."/>
            <person name="Han C."/>
            <person name="Larimer F."/>
            <person name="Land M."/>
            <person name="Hauser L."/>
            <person name="Markowitz V."/>
            <person name="Cheng J.F."/>
            <person name="Hugenholtz P."/>
            <person name="Woyke T."/>
            <person name="Wu D."/>
            <person name="Eisen J.A."/>
        </authorList>
    </citation>
    <scope>NUCLEOTIDE SEQUENCE [LARGE SCALE GENOMIC DNA]</scope>
    <source>
        <strain evidence="11">ATCC 33386 / NCTC 11300</strain>
    </source>
</reference>
<feature type="domain" description="ABC transporter" evidence="9">
    <location>
        <begin position="250"/>
        <end position="492"/>
    </location>
</feature>
<keyword evidence="7" id="KW-1278">Translocase</keyword>
<keyword evidence="8" id="KW-0472">Membrane</keyword>
<dbReference type="Proteomes" id="UP000000845">
    <property type="component" value="Chromosome"/>
</dbReference>
<dbReference type="InterPro" id="IPR003593">
    <property type="entry name" value="AAA+_ATPase"/>
</dbReference>
<evidence type="ECO:0000313" key="10">
    <source>
        <dbReference type="EMBL" id="ACZ08349.1"/>
    </source>
</evidence>
<evidence type="ECO:0000256" key="5">
    <source>
        <dbReference type="ARBA" id="ARBA00022741"/>
    </source>
</evidence>
<keyword evidence="2" id="KW-0813">Transport</keyword>
<evidence type="ECO:0000256" key="2">
    <source>
        <dbReference type="ARBA" id="ARBA00022448"/>
    </source>
</evidence>
<dbReference type="Pfam" id="PF00005">
    <property type="entry name" value="ABC_tran"/>
    <property type="match status" value="2"/>
</dbReference>
<dbReference type="FunFam" id="3.40.50.300:FF:000127">
    <property type="entry name" value="Ribose import ATP-binding protein RbsA"/>
    <property type="match status" value="1"/>
</dbReference>
<dbReference type="CDD" id="cd03216">
    <property type="entry name" value="ABC_Carb_Monos_I"/>
    <property type="match status" value="1"/>
</dbReference>
<sequence>MLLEMKNISKFFGPVKALSGVDFSVQRASIHGLLGENGAGKSTLMNILSGTIPLSEGDIYFQDEKIDEMTTNKSKKLGIRFIHQELNLINDLKVYENLFLSEEIKNKFGFLDKKAMIEKSREIIKKLKMTINPEEIVEYLDMPQKQMIEIAKALLFDSKLIIMDEPTTALTNKEIDSLFDIMRFLKEEGVSIIYISHKMPELFSICDDYTVLRDGRFIQTGKFSDINEKMATELLVGRKLVEDELEAGEIPDIPLLKVNNFSGKTFKNISFDVKKGEIIAITGLYGDGRAEFAEALFGAYPLDEGEMYLNDKKVNMSSIKNVIASGISLVPRNRKEKGIIKDLSIQDNLSIAFFKNMHKKLFINKNEETERYNKNKELINIKADNPSDLITSLSGGNQQKVIISRWLELDSDVYILDNPTQGIDVGAKFEIYKIMHNLAAAGKSVVVFSSEFPEIWKTSHRCIVMYKGNINTILDRENLTEENIMYYATGSNLEVKND</sequence>
<comment type="subcellular location">
    <subcellularLocation>
        <location evidence="1">Cell membrane</location>
        <topology evidence="1">Peripheral membrane protein</topology>
    </subcellularLocation>
</comment>
<evidence type="ECO:0000256" key="3">
    <source>
        <dbReference type="ARBA" id="ARBA00022475"/>
    </source>
</evidence>
<dbReference type="KEGG" id="str:Sterm_1487"/>
<dbReference type="GO" id="GO:0016887">
    <property type="term" value="F:ATP hydrolysis activity"/>
    <property type="evidence" value="ECO:0007669"/>
    <property type="project" value="InterPro"/>
</dbReference>
<evidence type="ECO:0000256" key="7">
    <source>
        <dbReference type="ARBA" id="ARBA00022967"/>
    </source>
</evidence>
<dbReference type="PANTHER" id="PTHR43790">
    <property type="entry name" value="CARBOHYDRATE TRANSPORT ATP-BINDING PROTEIN MG119-RELATED"/>
    <property type="match status" value="1"/>
</dbReference>
<evidence type="ECO:0000256" key="6">
    <source>
        <dbReference type="ARBA" id="ARBA00022840"/>
    </source>
</evidence>
<feature type="domain" description="ABC transporter" evidence="9">
    <location>
        <begin position="3"/>
        <end position="239"/>
    </location>
</feature>
<evidence type="ECO:0000256" key="1">
    <source>
        <dbReference type="ARBA" id="ARBA00004202"/>
    </source>
</evidence>
<evidence type="ECO:0000256" key="8">
    <source>
        <dbReference type="ARBA" id="ARBA00023136"/>
    </source>
</evidence>
<evidence type="ECO:0000313" key="11">
    <source>
        <dbReference type="Proteomes" id="UP000000845"/>
    </source>
</evidence>
<dbReference type="HOGENOM" id="CLU_000604_92_3_0"/>
<gene>
    <name evidence="10" type="ordered locus">Sterm_1487</name>
</gene>
<dbReference type="SMART" id="SM00382">
    <property type="entry name" value="AAA"/>
    <property type="match status" value="2"/>
</dbReference>
<keyword evidence="5" id="KW-0547">Nucleotide-binding</keyword>
<dbReference type="Gene3D" id="3.40.50.300">
    <property type="entry name" value="P-loop containing nucleotide triphosphate hydrolases"/>
    <property type="match status" value="2"/>
</dbReference>
<proteinExistence type="predicted"/>
<name>D1AHW5_SEBTE</name>
<reference evidence="10 11" key="2">
    <citation type="journal article" date="2010" name="Stand. Genomic Sci.">
        <title>Complete genome sequence of Sebaldella termitidis type strain (NCTC 11300).</title>
        <authorList>
            <person name="Harmon-Smith M."/>
            <person name="Celia L."/>
            <person name="Chertkov O."/>
            <person name="Lapidus A."/>
            <person name="Copeland A."/>
            <person name="Glavina Del Rio T."/>
            <person name="Nolan M."/>
            <person name="Lucas S."/>
            <person name="Tice H."/>
            <person name="Cheng J.F."/>
            <person name="Han C."/>
            <person name="Detter J.C."/>
            <person name="Bruce D."/>
            <person name="Goodwin L."/>
            <person name="Pitluck S."/>
            <person name="Pati A."/>
            <person name="Liolios K."/>
            <person name="Ivanova N."/>
            <person name="Mavromatis K."/>
            <person name="Mikhailova N."/>
            <person name="Chen A."/>
            <person name="Palaniappan K."/>
            <person name="Land M."/>
            <person name="Hauser L."/>
            <person name="Chang Y.J."/>
            <person name="Jeffries C.D."/>
            <person name="Brettin T."/>
            <person name="Goker M."/>
            <person name="Beck B."/>
            <person name="Bristow J."/>
            <person name="Eisen J.A."/>
            <person name="Markowitz V."/>
            <person name="Hugenholtz P."/>
            <person name="Kyrpides N.C."/>
            <person name="Klenk H.P."/>
            <person name="Chen F."/>
        </authorList>
    </citation>
    <scope>NUCLEOTIDE SEQUENCE [LARGE SCALE GENOMIC DNA]</scope>
    <source>
        <strain evidence="11">ATCC 33386 / NCTC 11300</strain>
    </source>
</reference>